<keyword evidence="2" id="KW-1185">Reference proteome</keyword>
<dbReference type="EMBL" id="BSOW01000028">
    <property type="protein sequence ID" value="GLR89718.1"/>
    <property type="molecule type" value="Genomic_DNA"/>
</dbReference>
<comment type="caution">
    <text evidence="1">The sequence shown here is derived from an EMBL/GenBank/DDBJ whole genome shotgun (WGS) entry which is preliminary data.</text>
</comment>
<proteinExistence type="predicted"/>
<sequence>MKLADYAVKLIGCAIGCVAFRIVRFGARSWFFTTDEATEKITKWTIGLRDCGMRRRPFWLRRNGDRGQGAPTLVQASPDRAVGDCLGADVQPLEPATVDGDKLSGPECSEMISMEM</sequence>
<organism evidence="1 2">
    <name type="scientific">Bradyrhizobium iriomotense</name>
    <dbReference type="NCBI Taxonomy" id="441950"/>
    <lineage>
        <taxon>Bacteria</taxon>
        <taxon>Pseudomonadati</taxon>
        <taxon>Pseudomonadota</taxon>
        <taxon>Alphaproteobacteria</taxon>
        <taxon>Hyphomicrobiales</taxon>
        <taxon>Nitrobacteraceae</taxon>
        <taxon>Bradyrhizobium</taxon>
    </lineage>
</organism>
<gene>
    <name evidence="1" type="ORF">GCM10007857_64320</name>
</gene>
<reference evidence="2" key="1">
    <citation type="journal article" date="2019" name="Int. J. Syst. Evol. Microbiol.">
        <title>The Global Catalogue of Microorganisms (GCM) 10K type strain sequencing project: providing services to taxonomists for standard genome sequencing and annotation.</title>
        <authorList>
            <consortium name="The Broad Institute Genomics Platform"/>
            <consortium name="The Broad Institute Genome Sequencing Center for Infectious Disease"/>
            <person name="Wu L."/>
            <person name="Ma J."/>
        </authorList>
    </citation>
    <scope>NUCLEOTIDE SEQUENCE [LARGE SCALE GENOMIC DNA]</scope>
    <source>
        <strain evidence="2">NBRC 102520</strain>
    </source>
</reference>
<dbReference type="Proteomes" id="UP001156905">
    <property type="component" value="Unassembled WGS sequence"/>
</dbReference>
<protein>
    <submittedName>
        <fullName evidence="1">Uncharacterized protein</fullName>
    </submittedName>
</protein>
<name>A0ABQ6B7G8_9BRAD</name>
<evidence type="ECO:0000313" key="2">
    <source>
        <dbReference type="Proteomes" id="UP001156905"/>
    </source>
</evidence>
<accession>A0ABQ6B7G8</accession>
<evidence type="ECO:0000313" key="1">
    <source>
        <dbReference type="EMBL" id="GLR89718.1"/>
    </source>
</evidence>